<dbReference type="InterPro" id="IPR056371">
    <property type="entry name" value="DHX37-like_C"/>
</dbReference>
<evidence type="ECO:0000256" key="4">
    <source>
        <dbReference type="ARBA" id="ARBA00022801"/>
    </source>
</evidence>
<evidence type="ECO:0000313" key="11">
    <source>
        <dbReference type="Proteomes" id="UP000507470"/>
    </source>
</evidence>
<dbReference type="InterPro" id="IPR001650">
    <property type="entry name" value="Helicase_C-like"/>
</dbReference>
<dbReference type="Pfam" id="PF23362">
    <property type="entry name" value="DHX37_C"/>
    <property type="match status" value="1"/>
</dbReference>
<keyword evidence="5" id="KW-0347">Helicase</keyword>
<feature type="compositionally biased region" description="Basic and acidic residues" evidence="7">
    <location>
        <begin position="219"/>
        <end position="238"/>
    </location>
</feature>
<dbReference type="EC" id="3.6.4.13" evidence="2"/>
<evidence type="ECO:0000256" key="7">
    <source>
        <dbReference type="SAM" id="MobiDB-lite"/>
    </source>
</evidence>
<dbReference type="InterPro" id="IPR011545">
    <property type="entry name" value="DEAD/DEAH_box_helicase_dom"/>
</dbReference>
<keyword evidence="4 10" id="KW-0378">Hydrolase</keyword>
<dbReference type="InterPro" id="IPR048333">
    <property type="entry name" value="HA2_WH"/>
</dbReference>
<dbReference type="SMART" id="SM00487">
    <property type="entry name" value="DEXDc"/>
    <property type="match status" value="1"/>
</dbReference>
<gene>
    <name evidence="10" type="ORF">MCOR_53583</name>
</gene>
<dbReference type="SUPFAM" id="SSF52540">
    <property type="entry name" value="P-loop containing nucleoside triphosphate hydrolases"/>
    <property type="match status" value="1"/>
</dbReference>
<dbReference type="PANTHER" id="PTHR18934:SF99">
    <property type="entry name" value="ATP-DEPENDENT RNA HELICASE DHX37-RELATED"/>
    <property type="match status" value="1"/>
</dbReference>
<dbReference type="Gene3D" id="1.20.120.1080">
    <property type="match status" value="1"/>
</dbReference>
<dbReference type="SMART" id="SM00490">
    <property type="entry name" value="HELICc"/>
    <property type="match status" value="1"/>
</dbReference>
<dbReference type="OrthoDB" id="10025033at2759"/>
<dbReference type="Pfam" id="PF21010">
    <property type="entry name" value="HA2_C"/>
    <property type="match status" value="1"/>
</dbReference>
<sequence>MGKRKNGFNWKARQHNVTVVDRSGEKKIKLDPEIETSNKEDESNILVLPSEKRKSKTVIQTTKKVKQLSKKERKRLQQVLERKKKKAHRAELLDSLSKVQASNEELKQFASVAEMQTGKFKRKLNEKKKDAGEINSVAKGKKKSTEVRIDESDDGNESDSSVHTSDMSTDEESDPDDQSQVQGQTEDSGCDTYDKKIVPMETETNAKIQNKMQAGASKLAEKSALKDESASNKEKMDKKPAVNIPVQRLPEMQESRLKLPILSEEQFVMETINENMVTIICGETGSGKTTQVPQFLYEAGYAHTNGIIAVTEPRRVAAISMSNRVAKELNLSEREVSYQIRYEGNVTPDTKIKFMTDGVLLKEVQKDFLLTKYSVVIIDEAHERSVYTDILIGLLSRIVPLRNKQGNRLKLIIMSATLRVEDFTENRRLFKIEPPVVKVESRQFPVTIHFNKRTPLEDYLGEAFKKVCKIHRTLPEGGILVFVTGQQEVHTLCKKLRQTFPFEGKVEPKSKKSRRKKKENKTEILPKINLDNYSIEPVDEEAEREADDSDQEIEDNFMEGDDEDVHPQLSEDLQTGGTTEPLYVLPLYSLLSKEKQSKVFDPPPEGCRLCVVATNVAETSLTIPDIKYVVDTGKVKTKFYDKVTGVSTFKITWTSKASGNQRAGRAGRTGPGHCYRLYSSAVYNDDFEKFSLAEIIRRPVDDLVLQMKYMNIDRIVNFPFPTPPDDEQVKTAEKLLVSLGALTEPIKSVRMKDLKKTPITKITPLGKVMACFPVSPRYAKMLALGHQHDLLSYVVAIVAGLSVQEVFVEIQKPPDTDKEQDDFRSQIQYMSQVKKLWAGTGHSMLLGDLMVLLKAIGSAEYQGCTLEFCQKHGLRYKAMKEVRKLRAQLTNTVNMVIPDANICLDPKLKPPSDIQAKLIRQIILAGLADHVARRFPDPPPDADETLKKRKHAYQCTELDEPVFIHPYSVLYKQKPEFIVYQHIEETSKLYMKGISAIESEWLPVYAPSFCTLSKPQEDPPPFYDKSKDQIRCHMTSTFGRCCWEVPSVDLEYPANLDKYRWFARFLLEGAVVLGLKKYVTVLLSSPSTMVKSWAKLQPRTEKLLKELVAANVDSKESLLKAWQKDPKYLLNAFCQWVPQSKHTEIEMTWPPVK</sequence>
<keyword evidence="11" id="KW-1185">Reference proteome</keyword>
<keyword evidence="6" id="KW-0067">ATP-binding</keyword>
<accession>A0A6J8EPK2</accession>
<dbReference type="GO" id="GO:0003724">
    <property type="term" value="F:RNA helicase activity"/>
    <property type="evidence" value="ECO:0007669"/>
    <property type="project" value="UniProtKB-EC"/>
</dbReference>
<evidence type="ECO:0000256" key="1">
    <source>
        <dbReference type="ARBA" id="ARBA00008792"/>
    </source>
</evidence>
<dbReference type="AlphaFoldDB" id="A0A6J8EPK2"/>
<evidence type="ECO:0000256" key="3">
    <source>
        <dbReference type="ARBA" id="ARBA00022741"/>
    </source>
</evidence>
<dbReference type="GO" id="GO:0005524">
    <property type="term" value="F:ATP binding"/>
    <property type="evidence" value="ECO:0007669"/>
    <property type="project" value="UniProtKB-KW"/>
</dbReference>
<comment type="similarity">
    <text evidence="1">Belongs to the DEAD box helicase family. DEAH subfamily.</text>
</comment>
<evidence type="ECO:0000256" key="5">
    <source>
        <dbReference type="ARBA" id="ARBA00022806"/>
    </source>
</evidence>
<dbReference type="Gene3D" id="3.40.50.300">
    <property type="entry name" value="P-loop containing nucleotide triphosphate hydrolases"/>
    <property type="match status" value="2"/>
</dbReference>
<dbReference type="EMBL" id="CACVKT020009354">
    <property type="protein sequence ID" value="CAC5421455.1"/>
    <property type="molecule type" value="Genomic_DNA"/>
</dbReference>
<evidence type="ECO:0000256" key="6">
    <source>
        <dbReference type="ARBA" id="ARBA00022840"/>
    </source>
</evidence>
<organism evidence="10 11">
    <name type="scientific">Mytilus coruscus</name>
    <name type="common">Sea mussel</name>
    <dbReference type="NCBI Taxonomy" id="42192"/>
    <lineage>
        <taxon>Eukaryota</taxon>
        <taxon>Metazoa</taxon>
        <taxon>Spiralia</taxon>
        <taxon>Lophotrochozoa</taxon>
        <taxon>Mollusca</taxon>
        <taxon>Bivalvia</taxon>
        <taxon>Autobranchia</taxon>
        <taxon>Pteriomorphia</taxon>
        <taxon>Mytilida</taxon>
        <taxon>Mytiloidea</taxon>
        <taxon>Mytilidae</taxon>
        <taxon>Mytilinae</taxon>
        <taxon>Mytilus</taxon>
    </lineage>
</organism>
<dbReference type="FunFam" id="3.40.50.300:FF:000895">
    <property type="entry name" value="probable ATP-dependent RNA helicase DHX37"/>
    <property type="match status" value="1"/>
</dbReference>
<dbReference type="PROSITE" id="PS51192">
    <property type="entry name" value="HELICASE_ATP_BIND_1"/>
    <property type="match status" value="1"/>
</dbReference>
<dbReference type="CDD" id="cd17982">
    <property type="entry name" value="DEXHc_DHX37"/>
    <property type="match status" value="1"/>
</dbReference>
<dbReference type="PANTHER" id="PTHR18934">
    <property type="entry name" value="ATP-DEPENDENT RNA HELICASE"/>
    <property type="match status" value="1"/>
</dbReference>
<dbReference type="Pfam" id="PF04408">
    <property type="entry name" value="WHD_HA2"/>
    <property type="match status" value="1"/>
</dbReference>
<evidence type="ECO:0000259" key="9">
    <source>
        <dbReference type="PROSITE" id="PS51194"/>
    </source>
</evidence>
<reference evidence="10 11" key="1">
    <citation type="submission" date="2020-06" db="EMBL/GenBank/DDBJ databases">
        <authorList>
            <person name="Li R."/>
            <person name="Bekaert M."/>
        </authorList>
    </citation>
    <scope>NUCLEOTIDE SEQUENCE [LARGE SCALE GENOMIC DNA]</scope>
    <source>
        <strain evidence="11">wild</strain>
    </source>
</reference>
<dbReference type="InterPro" id="IPR011709">
    <property type="entry name" value="DEAD-box_helicase_OB_fold"/>
</dbReference>
<dbReference type="InterPro" id="IPR007502">
    <property type="entry name" value="Helicase-assoc_dom"/>
</dbReference>
<dbReference type="InterPro" id="IPR002464">
    <property type="entry name" value="DNA/RNA_helicase_DEAH_CS"/>
</dbReference>
<feature type="region of interest" description="Disordered" evidence="7">
    <location>
        <begin position="81"/>
        <end position="100"/>
    </location>
</feature>
<feature type="domain" description="Helicase C-terminal" evidence="9">
    <location>
        <begin position="455"/>
        <end position="711"/>
    </location>
</feature>
<protein>
    <recommendedName>
        <fullName evidence="2">RNA helicase</fullName>
        <ecNumber evidence="2">3.6.4.13</ecNumber>
    </recommendedName>
</protein>
<feature type="compositionally biased region" description="Acidic residues" evidence="7">
    <location>
        <begin position="168"/>
        <end position="177"/>
    </location>
</feature>
<dbReference type="GO" id="GO:0003723">
    <property type="term" value="F:RNA binding"/>
    <property type="evidence" value="ECO:0007669"/>
    <property type="project" value="TreeGrafter"/>
</dbReference>
<dbReference type="Pfam" id="PF07717">
    <property type="entry name" value="OB_NTP_bind"/>
    <property type="match status" value="1"/>
</dbReference>
<evidence type="ECO:0000256" key="2">
    <source>
        <dbReference type="ARBA" id="ARBA00012552"/>
    </source>
</evidence>
<evidence type="ECO:0000313" key="10">
    <source>
        <dbReference type="EMBL" id="CAC5421455.1"/>
    </source>
</evidence>
<dbReference type="SMART" id="SM00847">
    <property type="entry name" value="HA2"/>
    <property type="match status" value="1"/>
</dbReference>
<feature type="domain" description="Helicase ATP-binding" evidence="8">
    <location>
        <begin position="269"/>
        <end position="436"/>
    </location>
</feature>
<name>A0A6J8EPK2_MYTCO</name>
<feature type="compositionally biased region" description="Polar residues" evidence="7">
    <location>
        <begin position="178"/>
        <end position="187"/>
    </location>
</feature>
<feature type="region of interest" description="Disordered" evidence="7">
    <location>
        <begin position="123"/>
        <end position="194"/>
    </location>
</feature>
<dbReference type="PROSITE" id="PS00690">
    <property type="entry name" value="DEAH_ATP_HELICASE"/>
    <property type="match status" value="1"/>
</dbReference>
<dbReference type="GO" id="GO:0005730">
    <property type="term" value="C:nucleolus"/>
    <property type="evidence" value="ECO:0007669"/>
    <property type="project" value="TreeGrafter"/>
</dbReference>
<dbReference type="InterPro" id="IPR014001">
    <property type="entry name" value="Helicase_ATP-bd"/>
</dbReference>
<dbReference type="InterPro" id="IPR027417">
    <property type="entry name" value="P-loop_NTPase"/>
</dbReference>
<keyword evidence="3" id="KW-0547">Nucleotide-binding</keyword>
<dbReference type="GO" id="GO:0000462">
    <property type="term" value="P:maturation of SSU-rRNA from tricistronic rRNA transcript (SSU-rRNA, 5.8S rRNA, LSU-rRNA)"/>
    <property type="evidence" value="ECO:0007669"/>
    <property type="project" value="TreeGrafter"/>
</dbReference>
<dbReference type="PROSITE" id="PS51194">
    <property type="entry name" value="HELICASE_CTER"/>
    <property type="match status" value="1"/>
</dbReference>
<proteinExistence type="inferred from homology"/>
<dbReference type="CDD" id="cd18791">
    <property type="entry name" value="SF2_C_RHA"/>
    <property type="match status" value="1"/>
</dbReference>
<dbReference type="Pfam" id="PF00270">
    <property type="entry name" value="DEAD"/>
    <property type="match status" value="1"/>
</dbReference>
<evidence type="ECO:0000259" key="8">
    <source>
        <dbReference type="PROSITE" id="PS51192"/>
    </source>
</evidence>
<dbReference type="Pfam" id="PF00271">
    <property type="entry name" value="Helicase_C"/>
    <property type="match status" value="1"/>
</dbReference>
<dbReference type="GO" id="GO:0016787">
    <property type="term" value="F:hydrolase activity"/>
    <property type="evidence" value="ECO:0007669"/>
    <property type="project" value="UniProtKB-KW"/>
</dbReference>
<feature type="region of interest" description="Disordered" evidence="7">
    <location>
        <begin position="212"/>
        <end position="238"/>
    </location>
</feature>
<dbReference type="Proteomes" id="UP000507470">
    <property type="component" value="Unassembled WGS sequence"/>
</dbReference>